<dbReference type="EMBL" id="QEQK01000010">
    <property type="protein sequence ID" value="PWN55547.1"/>
    <property type="molecule type" value="Genomic_DNA"/>
</dbReference>
<evidence type="ECO:0008006" key="4">
    <source>
        <dbReference type="Google" id="ProtNLM"/>
    </source>
</evidence>
<accession>A0A363UJK1</accession>
<feature type="signal peptide" evidence="1">
    <location>
        <begin position="1"/>
        <end position="18"/>
    </location>
</feature>
<dbReference type="RefSeq" id="WP_109720786.1">
    <property type="nucleotide sequence ID" value="NZ_QEQK01000010.1"/>
</dbReference>
<dbReference type="Proteomes" id="UP000251800">
    <property type="component" value="Unassembled WGS sequence"/>
</dbReference>
<proteinExistence type="predicted"/>
<comment type="caution">
    <text evidence="2">The sequence shown here is derived from an EMBL/GenBank/DDBJ whole genome shotgun (WGS) entry which is preliminary data.</text>
</comment>
<evidence type="ECO:0000256" key="1">
    <source>
        <dbReference type="SAM" id="SignalP"/>
    </source>
</evidence>
<evidence type="ECO:0000313" key="3">
    <source>
        <dbReference type="Proteomes" id="UP000251800"/>
    </source>
</evidence>
<keyword evidence="3" id="KW-1185">Reference proteome</keyword>
<dbReference type="AlphaFoldDB" id="A0A363UJK1"/>
<gene>
    <name evidence="2" type="ORF">DEH80_12210</name>
</gene>
<sequence>MIRVILLALCCLPGLARAGIVFTPHLSEYAIQASAPYSEFTFITTEIEAIYDKHGNEVELGRPFVPAGDSTDAVLALYKYLWVGNIFRDTQVPILNTRKQFCRGIIGLGYQQNTGAIAERTRLFGIRPGSNGLSDFYGLCGVYGHEHRWGPMKWNGLFATTVKAPIGSYDEDAALNIGTGYWTVIPQLAWHAELFGRLYIDGTFAYQINGDNPNPSFGGLTPTRPADVRNFEMNFAWKFSEHWFADIGYSYRESVGPNRYDKLTVNFKDQPLAPDTACANTNAGTSVLGMIGIDPLITPEICNSPALDQFYLEPRPGPYEDRGIRGRLATLGVYYIYRTSSVLQARVAMPVGGRGGQFTATYDVCTQPDCGPGNSVSTVDTELFAVQEAGAVSASPYFEFRFVHLFWAP</sequence>
<organism evidence="2 3">
    <name type="scientific">Abyssibacter profundi</name>
    <dbReference type="NCBI Taxonomy" id="2182787"/>
    <lineage>
        <taxon>Bacteria</taxon>
        <taxon>Pseudomonadati</taxon>
        <taxon>Pseudomonadota</taxon>
        <taxon>Gammaproteobacteria</taxon>
        <taxon>Chromatiales</taxon>
        <taxon>Oceanococcaceae</taxon>
        <taxon>Abyssibacter</taxon>
    </lineage>
</organism>
<feature type="chain" id="PRO_5016784231" description="Porin" evidence="1">
    <location>
        <begin position="19"/>
        <end position="409"/>
    </location>
</feature>
<evidence type="ECO:0000313" key="2">
    <source>
        <dbReference type="EMBL" id="PWN55547.1"/>
    </source>
</evidence>
<name>A0A363UJK1_9GAMM</name>
<reference evidence="2 3" key="1">
    <citation type="submission" date="2018-05" db="EMBL/GenBank/DDBJ databases">
        <title>Abyssibacter profundi OUC007T gen. nov., sp. nov, a marine bacterium isolated from seawater of the Mariana Trench.</title>
        <authorList>
            <person name="Zhou S."/>
        </authorList>
    </citation>
    <scope>NUCLEOTIDE SEQUENCE [LARGE SCALE GENOMIC DNA]</scope>
    <source>
        <strain evidence="2 3">OUC007</strain>
    </source>
</reference>
<dbReference type="OrthoDB" id="8639774at2"/>
<keyword evidence="1" id="KW-0732">Signal</keyword>
<dbReference type="Pfam" id="PF13557">
    <property type="entry name" value="Phenol_MetA_deg"/>
    <property type="match status" value="1"/>
</dbReference>
<protein>
    <recommendedName>
        <fullName evidence="4">Porin</fullName>
    </recommendedName>
</protein>
<dbReference type="InterPro" id="IPR025737">
    <property type="entry name" value="FApF"/>
</dbReference>